<dbReference type="CDD" id="cd00200">
    <property type="entry name" value="WD40"/>
    <property type="match status" value="1"/>
</dbReference>
<dbReference type="InterPro" id="IPR019775">
    <property type="entry name" value="WD40_repeat_CS"/>
</dbReference>
<sequence length="575" mass="61390">MAALASTMARDVSHHQRKGYDRCQEERLGEEEPHLVRTLRGHRGGVTSISFSPTKRQIASGGMDACVMLWQFGSDGEGSSSRYNRGPPASSSSPSERPTRAFRFAGHRGPVHRVAFSPDGSQLASASADRCVRLWQPTARGGSTEVKGHSAAVRSVDYAPDGCSLMTASDDKTVKIWALPSKKFVCTLGAAASDERGGGSAAQAHANWVRCARWSPDGRVAASCGDDKLVKLWDVEARRCARTFYDHEGGVRDVAFSSDGTCVVSAGEDRKINVWDARSYALLQHYAAHDALVTSLAFDASGRYLASTGLDGVLKLYDLRQGQLLYTLRGHKGAVGCSAFAPPRGARGDVFASGGADRVVMIWRARLDGCVDDDLPVVAPPAQRPQSAPSARKQATADTKTRTSFERADTKTRTSFDPPPPPSIDRYAPPEPPSKPFDGTATHGVDVVLEDFVAAAEGGQRRSGGEGLTAPPEPRRSDDDLAWSPDAGTSPPARSFPNLETVARRGDPLPEAVAATFDHVIGQLSVITSTLGMLEQRLAITENRVAALTFAGERTKPLSASPSEVRPDPSVEATD</sequence>
<dbReference type="PRINTS" id="PR00320">
    <property type="entry name" value="GPROTEINBRPT"/>
</dbReference>
<evidence type="ECO:0000256" key="1">
    <source>
        <dbReference type="ARBA" id="ARBA00022574"/>
    </source>
</evidence>
<dbReference type="EMBL" id="JAQMWT010000283">
    <property type="protein sequence ID" value="KAJ8606286.1"/>
    <property type="molecule type" value="Genomic_DNA"/>
</dbReference>
<proteinExistence type="predicted"/>
<dbReference type="PROSITE" id="PS50294">
    <property type="entry name" value="WD_REPEATS_REGION"/>
    <property type="match status" value="7"/>
</dbReference>
<gene>
    <name evidence="5" type="ORF">CTAYLR_010323</name>
</gene>
<keyword evidence="2" id="KW-0677">Repeat</keyword>
<feature type="repeat" description="WD" evidence="3">
    <location>
        <begin position="146"/>
        <end position="187"/>
    </location>
</feature>
<name>A0AAD7XKG5_9STRA</name>
<feature type="repeat" description="WD" evidence="3">
    <location>
        <begin position="202"/>
        <end position="243"/>
    </location>
</feature>
<feature type="region of interest" description="Disordered" evidence="4">
    <location>
        <begin position="376"/>
        <end position="442"/>
    </location>
</feature>
<dbReference type="PROSITE" id="PS50082">
    <property type="entry name" value="WD_REPEATS_2"/>
    <property type="match status" value="7"/>
</dbReference>
<dbReference type="SMART" id="SM00320">
    <property type="entry name" value="WD40"/>
    <property type="match status" value="7"/>
</dbReference>
<dbReference type="PANTHER" id="PTHR44019:SF8">
    <property type="entry name" value="POC1 CENTRIOLAR PROTEIN HOMOLOG"/>
    <property type="match status" value="1"/>
</dbReference>
<dbReference type="InterPro" id="IPR020472">
    <property type="entry name" value="WD40_PAC1"/>
</dbReference>
<dbReference type="SUPFAM" id="SSF50978">
    <property type="entry name" value="WD40 repeat-like"/>
    <property type="match status" value="1"/>
</dbReference>
<keyword evidence="6" id="KW-1185">Reference proteome</keyword>
<organism evidence="5 6">
    <name type="scientific">Chrysophaeum taylorii</name>
    <dbReference type="NCBI Taxonomy" id="2483200"/>
    <lineage>
        <taxon>Eukaryota</taxon>
        <taxon>Sar</taxon>
        <taxon>Stramenopiles</taxon>
        <taxon>Ochrophyta</taxon>
        <taxon>Pelagophyceae</taxon>
        <taxon>Pelagomonadales</taxon>
        <taxon>Pelagomonadaceae</taxon>
        <taxon>Chrysophaeum</taxon>
    </lineage>
</organism>
<evidence type="ECO:0000256" key="4">
    <source>
        <dbReference type="SAM" id="MobiDB-lite"/>
    </source>
</evidence>
<dbReference type="InterPro" id="IPR050505">
    <property type="entry name" value="WDR55/POC1"/>
</dbReference>
<feature type="repeat" description="WD" evidence="3">
    <location>
        <begin position="286"/>
        <end position="327"/>
    </location>
</feature>
<accession>A0AAD7XKG5</accession>
<feature type="region of interest" description="Disordered" evidence="4">
    <location>
        <begin position="1"/>
        <end position="25"/>
    </location>
</feature>
<dbReference type="AlphaFoldDB" id="A0AAD7XKG5"/>
<dbReference type="InterPro" id="IPR015943">
    <property type="entry name" value="WD40/YVTN_repeat-like_dom_sf"/>
</dbReference>
<dbReference type="Pfam" id="PF00400">
    <property type="entry name" value="WD40"/>
    <property type="match status" value="7"/>
</dbReference>
<feature type="region of interest" description="Disordered" evidence="4">
    <location>
        <begin position="553"/>
        <end position="575"/>
    </location>
</feature>
<feature type="compositionally biased region" description="Pro residues" evidence="4">
    <location>
        <begin position="417"/>
        <end position="435"/>
    </location>
</feature>
<dbReference type="InterPro" id="IPR036322">
    <property type="entry name" value="WD40_repeat_dom_sf"/>
</dbReference>
<feature type="repeat" description="WD" evidence="3">
    <location>
        <begin position="104"/>
        <end position="136"/>
    </location>
</feature>
<evidence type="ECO:0000256" key="3">
    <source>
        <dbReference type="PROSITE-ProRule" id="PRU00221"/>
    </source>
</evidence>
<dbReference type="Proteomes" id="UP001230188">
    <property type="component" value="Unassembled WGS sequence"/>
</dbReference>
<keyword evidence="1 3" id="KW-0853">WD repeat</keyword>
<protein>
    <submittedName>
        <fullName evidence="5">Uncharacterized protein</fullName>
    </submittedName>
</protein>
<dbReference type="PROSITE" id="PS00678">
    <property type="entry name" value="WD_REPEATS_1"/>
    <property type="match status" value="2"/>
</dbReference>
<dbReference type="InterPro" id="IPR001680">
    <property type="entry name" value="WD40_rpt"/>
</dbReference>
<evidence type="ECO:0000313" key="6">
    <source>
        <dbReference type="Proteomes" id="UP001230188"/>
    </source>
</evidence>
<feature type="region of interest" description="Disordered" evidence="4">
    <location>
        <begin position="455"/>
        <end position="499"/>
    </location>
</feature>
<feature type="repeat" description="WD" evidence="3">
    <location>
        <begin position="244"/>
        <end position="285"/>
    </location>
</feature>
<feature type="region of interest" description="Disordered" evidence="4">
    <location>
        <begin position="77"/>
        <end position="100"/>
    </location>
</feature>
<feature type="compositionally biased region" description="Basic and acidic residues" evidence="4">
    <location>
        <begin position="11"/>
        <end position="25"/>
    </location>
</feature>
<comment type="caution">
    <text evidence="5">The sequence shown here is derived from an EMBL/GenBank/DDBJ whole genome shotgun (WGS) entry which is preliminary data.</text>
</comment>
<feature type="repeat" description="WD" evidence="3">
    <location>
        <begin position="328"/>
        <end position="363"/>
    </location>
</feature>
<feature type="repeat" description="WD" evidence="3">
    <location>
        <begin position="39"/>
        <end position="71"/>
    </location>
</feature>
<reference evidence="5" key="1">
    <citation type="submission" date="2023-01" db="EMBL/GenBank/DDBJ databases">
        <title>Metagenome sequencing of chrysophaentin producing Chrysophaeum taylorii.</title>
        <authorList>
            <person name="Davison J."/>
            <person name="Bewley C."/>
        </authorList>
    </citation>
    <scope>NUCLEOTIDE SEQUENCE</scope>
    <source>
        <strain evidence="5">NIES-1699</strain>
    </source>
</reference>
<evidence type="ECO:0000313" key="5">
    <source>
        <dbReference type="EMBL" id="KAJ8606286.1"/>
    </source>
</evidence>
<dbReference type="Gene3D" id="2.130.10.10">
    <property type="entry name" value="YVTN repeat-like/Quinoprotein amine dehydrogenase"/>
    <property type="match status" value="2"/>
</dbReference>
<evidence type="ECO:0000256" key="2">
    <source>
        <dbReference type="ARBA" id="ARBA00022737"/>
    </source>
</evidence>
<feature type="compositionally biased region" description="Basic and acidic residues" evidence="4">
    <location>
        <begin position="399"/>
        <end position="414"/>
    </location>
</feature>
<dbReference type="PANTHER" id="PTHR44019">
    <property type="entry name" value="WD REPEAT-CONTAINING PROTEIN 55"/>
    <property type="match status" value="1"/>
</dbReference>